<reference evidence="1 2" key="1">
    <citation type="journal article" date="2022" name="DNA Res.">
        <title>Chromosomal-level genome assembly of the orchid tree Bauhinia variegata (Leguminosae; Cercidoideae) supports the allotetraploid origin hypothesis of Bauhinia.</title>
        <authorList>
            <person name="Zhong Y."/>
            <person name="Chen Y."/>
            <person name="Zheng D."/>
            <person name="Pang J."/>
            <person name="Liu Y."/>
            <person name="Luo S."/>
            <person name="Meng S."/>
            <person name="Qian L."/>
            <person name="Wei D."/>
            <person name="Dai S."/>
            <person name="Zhou R."/>
        </authorList>
    </citation>
    <scope>NUCLEOTIDE SEQUENCE [LARGE SCALE GENOMIC DNA]</scope>
    <source>
        <strain evidence="1">BV-YZ2020</strain>
    </source>
</reference>
<evidence type="ECO:0000313" key="2">
    <source>
        <dbReference type="Proteomes" id="UP000828941"/>
    </source>
</evidence>
<keyword evidence="2" id="KW-1185">Reference proteome</keyword>
<gene>
    <name evidence="1" type="ORF">L6164_017707</name>
</gene>
<evidence type="ECO:0000313" key="1">
    <source>
        <dbReference type="EMBL" id="KAI4332830.1"/>
    </source>
</evidence>
<organism evidence="1 2">
    <name type="scientific">Bauhinia variegata</name>
    <name type="common">Purple orchid tree</name>
    <name type="synonym">Phanera variegata</name>
    <dbReference type="NCBI Taxonomy" id="167791"/>
    <lineage>
        <taxon>Eukaryota</taxon>
        <taxon>Viridiplantae</taxon>
        <taxon>Streptophyta</taxon>
        <taxon>Embryophyta</taxon>
        <taxon>Tracheophyta</taxon>
        <taxon>Spermatophyta</taxon>
        <taxon>Magnoliopsida</taxon>
        <taxon>eudicotyledons</taxon>
        <taxon>Gunneridae</taxon>
        <taxon>Pentapetalae</taxon>
        <taxon>rosids</taxon>
        <taxon>fabids</taxon>
        <taxon>Fabales</taxon>
        <taxon>Fabaceae</taxon>
        <taxon>Cercidoideae</taxon>
        <taxon>Cercideae</taxon>
        <taxon>Bauhiniinae</taxon>
        <taxon>Bauhinia</taxon>
    </lineage>
</organism>
<name>A0ACB9N8T1_BAUVA</name>
<comment type="caution">
    <text evidence="1">The sequence shown here is derived from an EMBL/GenBank/DDBJ whole genome shotgun (WGS) entry which is preliminary data.</text>
</comment>
<dbReference type="Proteomes" id="UP000828941">
    <property type="component" value="Chromosome 7"/>
</dbReference>
<sequence>MVMAKPVFLSHVLLLILILFVAIRHSQQLTPSQSQVLLNFQQLLGYPSALTSFSFTSDFCNIEPTPYLTIGCYEGNITQLHVIGNNGVPPLPQNFSTYSLFATLGSLSNLKVLSLVSLGIWGPLPGSIAQLGSLEILNVSSNHLDGAIPEQLSYLRNLQSLVLDDNNFSGEIPSWVGSLQGLAVLSLKNNLLSGSLPTSVNALKTLRILALSNNKLSGELPRLGNLTNLQVFDLENNKFGPHFPSLPIRLITLVLRNNSFGFGIPSGLKSYYQLQKLDLSLNGFVGPFLPSLLSLPSINYLDISENKFTGTLFSNLSCNAELLFVNLSSNLLKGELPTCLKPKTRIVSYARNCLSDEDQHQRPPNFCQTEALAVTIIPHERKHKESSANPVLISTMGGIFGGILIVGVVFLVINRVHNKQAVEIPAKSTLEDAISKEHDKQEETTPKRSMMEHVISGMPSKQAVRTFRKSIMENVIRRVKFKHVAKTTKRSIIERASSVNTAKLLTDARYISLTMKMGDSLPAYRTFALDELKEATNNFDASGFISEDSHGQIYKGALSDGTSIAIRSLKMRKRHSPQTYMHHIELISKLRHSHLVSALGHCFEFNQDDSNVSSIFLIFEFVPNRSLRDCVSGSSQDKLSWTHRIVAAIGVVKGIQFLHTGTVPGLYSNNLKITDILMDNSLNVKISSYNLPLLADSKRMVGTGTFGTKGNVQTRIKDGDKNDVYDIGVILLEIILGRPIMFHNEVGTLKDLVQVSITTDDIGRRSIVDPAVHKECSDQSLKTMMEICVRCLSSEPSDRPSVEDILWNLHFAAQVQHSWRRDSSDNRESPALCSREMQELRLA</sequence>
<dbReference type="EMBL" id="CM039432">
    <property type="protein sequence ID" value="KAI4332830.1"/>
    <property type="molecule type" value="Genomic_DNA"/>
</dbReference>
<proteinExistence type="predicted"/>
<protein>
    <submittedName>
        <fullName evidence="1">Uncharacterized protein</fullName>
    </submittedName>
</protein>
<accession>A0ACB9N8T1</accession>